<keyword evidence="2" id="KW-1185">Reference proteome</keyword>
<dbReference type="Proteomes" id="UP000236754">
    <property type="component" value="Unassembled WGS sequence"/>
</dbReference>
<evidence type="ECO:0000313" key="2">
    <source>
        <dbReference type="Proteomes" id="UP000236754"/>
    </source>
</evidence>
<protein>
    <submittedName>
        <fullName evidence="1">Uncharacterized protein</fullName>
    </submittedName>
</protein>
<dbReference type="OrthoDB" id="3449793at2"/>
<organism evidence="1 2">
    <name type="scientific">Actinacidiphila yanglinensis</name>
    <dbReference type="NCBI Taxonomy" id="310779"/>
    <lineage>
        <taxon>Bacteria</taxon>
        <taxon>Bacillati</taxon>
        <taxon>Actinomycetota</taxon>
        <taxon>Actinomycetes</taxon>
        <taxon>Kitasatosporales</taxon>
        <taxon>Streptomycetaceae</taxon>
        <taxon>Actinacidiphila</taxon>
    </lineage>
</organism>
<evidence type="ECO:0000313" key="1">
    <source>
        <dbReference type="EMBL" id="SEG80544.1"/>
    </source>
</evidence>
<dbReference type="InterPro" id="IPR041289">
    <property type="entry name" value="Bact_RF_family3"/>
</dbReference>
<sequence>MYTSDLTREVLADLRAPRTYPAITLAMPTDPHAPFGESDRILLGDLLTQARRRLADDPDVARDTRLELRDRKLVPEVIEDAGGPFHPGDALVVYAAAGEPVQVWQLTSPPVAPRVEFGTSFLTRYQVAAEQRAQPYLVLVLDQEMCRLHLGSAGALTEIRGHGFPDAPQIPSPEDSLPGPIPHAAPYEDHGERIRQYLKTVDARLDEVLRDHAGRPVFVIGSGKMLSAFTDLTRHGDVIAGTLPLTGMDTRPPADLADRLEPLLVGFRARQVGGAVADLDAARARGTYAGGAPEVWTAVADQRVRRLVVEDDLVVAGRVGADGRDLDVVPFPQPVTLPAPGWDQGPSPRAAGVATDIVEQLVENAILADSRVQFVPEGTLPDCGAGAVLRY</sequence>
<reference evidence="1 2" key="1">
    <citation type="submission" date="2016-10" db="EMBL/GenBank/DDBJ databases">
        <authorList>
            <person name="de Groot N.N."/>
        </authorList>
    </citation>
    <scope>NUCLEOTIDE SEQUENCE [LARGE SCALE GENOMIC DNA]</scope>
    <source>
        <strain evidence="1 2">CGMCC 4.2023</strain>
    </source>
</reference>
<name>A0A1H6D639_9ACTN</name>
<dbReference type="AlphaFoldDB" id="A0A1H6D639"/>
<accession>A0A1H6D639</accession>
<dbReference type="RefSeq" id="WP_103888348.1">
    <property type="nucleotide sequence ID" value="NZ_FNVU01000012.1"/>
</dbReference>
<gene>
    <name evidence="1" type="ORF">SAMN05216223_11251</name>
</gene>
<dbReference type="Pfam" id="PF18845">
    <property type="entry name" value="baeRF_family3"/>
    <property type="match status" value="1"/>
</dbReference>
<proteinExistence type="predicted"/>
<dbReference type="EMBL" id="FNVU01000012">
    <property type="protein sequence ID" value="SEG80544.1"/>
    <property type="molecule type" value="Genomic_DNA"/>
</dbReference>